<proteinExistence type="predicted"/>
<feature type="compositionally biased region" description="Basic and acidic residues" evidence="1">
    <location>
        <begin position="63"/>
        <end position="75"/>
    </location>
</feature>
<organism evidence="2 3">
    <name type="scientific">Streptomyces venezuelae</name>
    <dbReference type="NCBI Taxonomy" id="54571"/>
    <lineage>
        <taxon>Bacteria</taxon>
        <taxon>Bacillati</taxon>
        <taxon>Actinomycetota</taxon>
        <taxon>Actinomycetes</taxon>
        <taxon>Kitasatosporales</taxon>
        <taxon>Streptomycetaceae</taxon>
        <taxon>Streptomyces</taxon>
    </lineage>
</organism>
<sequence length="88" mass="9705">MPRRNQEDPLRLRSVEDRERVGLEGSAGDGARDAVGVLDDLHTLLNGQGRQPDRVPAFSSSCRSDRRRTQVERVADQGGARRPQISGP</sequence>
<gene>
    <name evidence="2" type="ORF">DEJ46_06615</name>
</gene>
<feature type="compositionally biased region" description="Basic and acidic residues" evidence="1">
    <location>
        <begin position="1"/>
        <end position="22"/>
    </location>
</feature>
<feature type="region of interest" description="Disordered" evidence="1">
    <location>
        <begin position="1"/>
        <end position="88"/>
    </location>
</feature>
<evidence type="ECO:0000256" key="1">
    <source>
        <dbReference type="SAM" id="MobiDB-lite"/>
    </source>
</evidence>
<evidence type="ECO:0000313" key="3">
    <source>
        <dbReference type="Proteomes" id="UP000324106"/>
    </source>
</evidence>
<evidence type="ECO:0000313" key="2">
    <source>
        <dbReference type="EMBL" id="QES18798.1"/>
    </source>
</evidence>
<dbReference type="Proteomes" id="UP000324106">
    <property type="component" value="Chromosome"/>
</dbReference>
<accession>A0A5P2AMH7</accession>
<reference evidence="2 3" key="1">
    <citation type="submission" date="2018-05" db="EMBL/GenBank/DDBJ databases">
        <title>Streptomyces venezuelae.</title>
        <authorList>
            <person name="Kim W."/>
            <person name="Lee N."/>
            <person name="Cho B.-K."/>
        </authorList>
    </citation>
    <scope>NUCLEOTIDE SEQUENCE [LARGE SCALE GENOMIC DNA]</scope>
    <source>
        <strain evidence="2 3">ATCC 15068</strain>
    </source>
</reference>
<dbReference type="EMBL" id="CP029194">
    <property type="protein sequence ID" value="QES18798.1"/>
    <property type="molecule type" value="Genomic_DNA"/>
</dbReference>
<protein>
    <submittedName>
        <fullName evidence="2">Uncharacterized protein</fullName>
    </submittedName>
</protein>
<name>A0A5P2AMH7_STRVZ</name>
<dbReference type="AlphaFoldDB" id="A0A5P2AMH7"/>